<evidence type="ECO:0000259" key="2">
    <source>
        <dbReference type="Pfam" id="PF11258"/>
    </source>
</evidence>
<name>A0A917GA90_9BACI</name>
<dbReference type="SUPFAM" id="SSF159774">
    <property type="entry name" value="YerB-like"/>
    <property type="match status" value="1"/>
</dbReference>
<proteinExistence type="predicted"/>
<evidence type="ECO:0000256" key="1">
    <source>
        <dbReference type="SAM" id="SignalP"/>
    </source>
</evidence>
<keyword evidence="1" id="KW-0732">Signal</keyword>
<gene>
    <name evidence="4" type="primary">yerB</name>
    <name evidence="4" type="ORF">GCM10007425_28970</name>
</gene>
<dbReference type="Pfam" id="PF11258">
    <property type="entry name" value="DUF3048"/>
    <property type="match status" value="1"/>
</dbReference>
<dbReference type="InterPro" id="IPR035328">
    <property type="entry name" value="DUF3048_C"/>
</dbReference>
<reference evidence="4" key="2">
    <citation type="submission" date="2020-09" db="EMBL/GenBank/DDBJ databases">
        <authorList>
            <person name="Sun Q."/>
            <person name="Zhou Y."/>
        </authorList>
    </citation>
    <scope>NUCLEOTIDE SEQUENCE</scope>
    <source>
        <strain evidence="4">CGMCC 1.15760</strain>
    </source>
</reference>
<feature type="domain" description="DUF3048" evidence="3">
    <location>
        <begin position="226"/>
        <end position="325"/>
    </location>
</feature>
<dbReference type="Proteomes" id="UP000616608">
    <property type="component" value="Unassembled WGS sequence"/>
</dbReference>
<evidence type="ECO:0000313" key="4">
    <source>
        <dbReference type="EMBL" id="GGG32518.1"/>
    </source>
</evidence>
<keyword evidence="5" id="KW-1185">Reference proteome</keyword>
<feature type="domain" description="DUF3048" evidence="2">
    <location>
        <begin position="47"/>
        <end position="182"/>
    </location>
</feature>
<dbReference type="RefSeq" id="WP_188615789.1">
    <property type="nucleotide sequence ID" value="NZ_BMJT01000013.1"/>
</dbReference>
<evidence type="ECO:0000313" key="5">
    <source>
        <dbReference type="Proteomes" id="UP000616608"/>
    </source>
</evidence>
<dbReference type="AlphaFoldDB" id="A0A917GA90"/>
<dbReference type="EMBL" id="BMJT01000013">
    <property type="protein sequence ID" value="GGG32518.1"/>
    <property type="molecule type" value="Genomic_DNA"/>
</dbReference>
<dbReference type="Gene3D" id="3.50.90.10">
    <property type="entry name" value="YerB-like"/>
    <property type="match status" value="1"/>
</dbReference>
<dbReference type="Pfam" id="PF17479">
    <property type="entry name" value="DUF3048_C"/>
    <property type="match status" value="1"/>
</dbReference>
<evidence type="ECO:0000259" key="3">
    <source>
        <dbReference type="Pfam" id="PF17479"/>
    </source>
</evidence>
<dbReference type="PROSITE" id="PS51257">
    <property type="entry name" value="PROKAR_LIPOPROTEIN"/>
    <property type="match status" value="1"/>
</dbReference>
<protein>
    <submittedName>
        <fullName evidence="4">Lipoprotein YerB</fullName>
    </submittedName>
</protein>
<accession>A0A917GA90</accession>
<organism evidence="4 5">
    <name type="scientific">Lysinibacillus alkalisoli</name>
    <dbReference type="NCBI Taxonomy" id="1911548"/>
    <lineage>
        <taxon>Bacteria</taxon>
        <taxon>Bacillati</taxon>
        <taxon>Bacillota</taxon>
        <taxon>Bacilli</taxon>
        <taxon>Bacillales</taxon>
        <taxon>Bacillaceae</taxon>
        <taxon>Lysinibacillus</taxon>
    </lineage>
</organism>
<dbReference type="InterPro" id="IPR023158">
    <property type="entry name" value="YerB-like_sf"/>
</dbReference>
<keyword evidence="4" id="KW-0449">Lipoprotein</keyword>
<feature type="chain" id="PRO_5037171886" evidence="1">
    <location>
        <begin position="25"/>
        <end position="341"/>
    </location>
</feature>
<feature type="signal peptide" evidence="1">
    <location>
        <begin position="1"/>
        <end position="24"/>
    </location>
</feature>
<sequence length="341" mass="37730">MTKRKIVATLALGAALLVTGCANNDTEQQPTKKVTQKVQQKEAQTPFTGEMKQISSMRPILATINNQVEARPQTGLASADMIYEMLAEGNTTRLLALFQSEMPTEVGPIRSARKYFIDIAKGYDAFYIAHGYSPEAKQLLGANVVDNINGMDHDGTLFRRSSERVAPHNSYISEASITEAADLTNTSLEMSTTSPYRFYKKDEAIKEGISVENFALNFNGGVPFNSSFTYNHEDSNYIRSSNGYDTTDLLTNKPVEIHNIIIIEAPHQSIDEKDRQAIDLLIGGNARIYQNGEMREVKWQSKGGLPIPVEENGDVVKLVPGKTWIDIIPTVPGMTNTVTNY</sequence>
<comment type="caution">
    <text evidence="4">The sequence shown here is derived from an EMBL/GenBank/DDBJ whole genome shotgun (WGS) entry which is preliminary data.</text>
</comment>
<dbReference type="InterPro" id="IPR021416">
    <property type="entry name" value="DUF3048_N"/>
</dbReference>
<reference evidence="4" key="1">
    <citation type="journal article" date="2014" name="Int. J. Syst. Evol. Microbiol.">
        <title>Complete genome sequence of Corynebacterium casei LMG S-19264T (=DSM 44701T), isolated from a smear-ripened cheese.</title>
        <authorList>
            <consortium name="US DOE Joint Genome Institute (JGI-PGF)"/>
            <person name="Walter F."/>
            <person name="Albersmeier A."/>
            <person name="Kalinowski J."/>
            <person name="Ruckert C."/>
        </authorList>
    </citation>
    <scope>NUCLEOTIDE SEQUENCE</scope>
    <source>
        <strain evidence="4">CGMCC 1.15760</strain>
    </source>
</reference>